<dbReference type="Proteomes" id="UP001500037">
    <property type="component" value="Unassembled WGS sequence"/>
</dbReference>
<dbReference type="RefSeq" id="WP_344443048.1">
    <property type="nucleotide sequence ID" value="NZ_BAAALF010000068.1"/>
</dbReference>
<organism evidence="2 3">
    <name type="scientific">Kitasatospora nipponensis</name>
    <dbReference type="NCBI Taxonomy" id="258049"/>
    <lineage>
        <taxon>Bacteria</taxon>
        <taxon>Bacillati</taxon>
        <taxon>Actinomycetota</taxon>
        <taxon>Actinomycetes</taxon>
        <taxon>Kitasatosporales</taxon>
        <taxon>Streptomycetaceae</taxon>
        <taxon>Kitasatospora</taxon>
    </lineage>
</organism>
<evidence type="ECO:0000256" key="1">
    <source>
        <dbReference type="SAM" id="MobiDB-lite"/>
    </source>
</evidence>
<evidence type="ECO:0008006" key="4">
    <source>
        <dbReference type="Google" id="ProtNLM"/>
    </source>
</evidence>
<dbReference type="EMBL" id="BAAALF010000068">
    <property type="protein sequence ID" value="GAA1244514.1"/>
    <property type="molecule type" value="Genomic_DNA"/>
</dbReference>
<keyword evidence="3" id="KW-1185">Reference proteome</keyword>
<protein>
    <recommendedName>
        <fullName evidence="4">YokE-like PH domain-containing protein</fullName>
    </recommendedName>
</protein>
<feature type="region of interest" description="Disordered" evidence="1">
    <location>
        <begin position="39"/>
        <end position="65"/>
    </location>
</feature>
<proteinExistence type="predicted"/>
<sequence length="205" mass="22776">MAEDLRTRIARRRREQVEQYAAQVAPLLGPGERVRGAARVTGDPLLPPPLPRRLRPQRPPTGDGRPFELGARLMLLLDGPFKPLRALWRVPHGDPLRGGWASRAGEVLRLLRSGPLRHRYAMYDEAVLVFTDHRVLLLDAGDGECFGEFPRAELVVGEPKRRPLRQATRVDLRFTDGSLLALLGARGDDVEELRALLGGRPAQAG</sequence>
<name>A0ABP4GZS5_9ACTN</name>
<accession>A0ABP4GZS5</accession>
<gene>
    <name evidence="2" type="ORF">GCM10009665_39180</name>
</gene>
<evidence type="ECO:0000313" key="2">
    <source>
        <dbReference type="EMBL" id="GAA1244514.1"/>
    </source>
</evidence>
<comment type="caution">
    <text evidence="2">The sequence shown here is derived from an EMBL/GenBank/DDBJ whole genome shotgun (WGS) entry which is preliminary data.</text>
</comment>
<reference evidence="3" key="1">
    <citation type="journal article" date="2019" name="Int. J. Syst. Evol. Microbiol.">
        <title>The Global Catalogue of Microorganisms (GCM) 10K type strain sequencing project: providing services to taxonomists for standard genome sequencing and annotation.</title>
        <authorList>
            <consortium name="The Broad Institute Genomics Platform"/>
            <consortium name="The Broad Institute Genome Sequencing Center for Infectious Disease"/>
            <person name="Wu L."/>
            <person name="Ma J."/>
        </authorList>
    </citation>
    <scope>NUCLEOTIDE SEQUENCE [LARGE SCALE GENOMIC DNA]</scope>
    <source>
        <strain evidence="3">JCM 13004</strain>
    </source>
</reference>
<evidence type="ECO:0000313" key="3">
    <source>
        <dbReference type="Proteomes" id="UP001500037"/>
    </source>
</evidence>